<dbReference type="EMBL" id="CAJNOL010003250">
    <property type="protein sequence ID" value="CAF1553821.1"/>
    <property type="molecule type" value="Genomic_DNA"/>
</dbReference>
<accession>A0A815IG02</accession>
<evidence type="ECO:0000256" key="10">
    <source>
        <dbReference type="SAM" id="MobiDB-lite"/>
    </source>
</evidence>
<evidence type="ECO:0000256" key="6">
    <source>
        <dbReference type="ARBA" id="ARBA00023136"/>
    </source>
</evidence>
<feature type="transmembrane region" description="Helical" evidence="9">
    <location>
        <begin position="158"/>
        <end position="176"/>
    </location>
</feature>
<evidence type="ECO:0000313" key="12">
    <source>
        <dbReference type="EMBL" id="CAF1274490.1"/>
    </source>
</evidence>
<evidence type="ECO:0000313" key="16">
    <source>
        <dbReference type="EMBL" id="CAF3917908.1"/>
    </source>
</evidence>
<dbReference type="EMBL" id="CAJNOO010002805">
    <property type="protein sequence ID" value="CAF1298109.1"/>
    <property type="molecule type" value="Genomic_DNA"/>
</dbReference>
<dbReference type="PANTHER" id="PTHR21236">
    <property type="entry name" value="GOLGI MEMBRANE PROTEIN YIP1"/>
    <property type="match status" value="1"/>
</dbReference>
<dbReference type="EMBL" id="CAJNOT010003165">
    <property type="protein sequence ID" value="CAF1368220.1"/>
    <property type="molecule type" value="Genomic_DNA"/>
</dbReference>
<keyword evidence="19" id="KW-1185">Reference proteome</keyword>
<dbReference type="AlphaFoldDB" id="A0A815IG02"/>
<dbReference type="GO" id="GO:0006888">
    <property type="term" value="P:endoplasmic reticulum to Golgi vesicle-mediated transport"/>
    <property type="evidence" value="ECO:0007669"/>
    <property type="project" value="InterPro"/>
</dbReference>
<dbReference type="EMBL" id="CAJNOH010002130">
    <property type="protein sequence ID" value="CAF1274490.1"/>
    <property type="molecule type" value="Genomic_DNA"/>
</dbReference>
<comment type="subcellular location">
    <subcellularLocation>
        <location evidence="1 9">Golgi apparatus membrane</location>
        <topology evidence="1 9">Multi-pass membrane protein</topology>
    </subcellularLocation>
    <subcellularLocation>
        <location evidence="7">Golgi apparatus</location>
        <location evidence="7">cis-Golgi network membrane</location>
    </subcellularLocation>
</comment>
<dbReference type="Proteomes" id="UP000663854">
    <property type="component" value="Unassembled WGS sequence"/>
</dbReference>
<dbReference type="InterPro" id="IPR006977">
    <property type="entry name" value="Yip1_dom"/>
</dbReference>
<dbReference type="Proteomes" id="UP000663836">
    <property type="component" value="Unassembled WGS sequence"/>
</dbReference>
<dbReference type="EMBL" id="CAJOBD010003311">
    <property type="protein sequence ID" value="CAF3940900.1"/>
    <property type="molecule type" value="Genomic_DNA"/>
</dbReference>
<sequence>MNTDEQPAHISLSMPSERPPPSDNFQFMSDTFTLPQDGQSGSTQVPLSQGYTGKTEFDNQIRHRGWLGGTLDKQGYGWLLDTTNDDDDSNADENRPLLEELDINLVEIVAKLRCVILPIPSRTLQRVALLRDNPDFWGPLLVVLCFALLSVYGQFRVVSWIITIWIFGSLGIFILARVLGGEVSYSQIVGTIGYSLLPLLLVAFISPIVKNAHYLALFIKLMGVVWSTYSAATLLCVEELQQKKTLLLYPIFLLYIYFLSLYTGV</sequence>
<feature type="transmembrane region" description="Helical" evidence="9">
    <location>
        <begin position="136"/>
        <end position="152"/>
    </location>
</feature>
<evidence type="ECO:0000256" key="5">
    <source>
        <dbReference type="ARBA" id="ARBA00023034"/>
    </source>
</evidence>
<dbReference type="Proteomes" id="UP000663864">
    <property type="component" value="Unassembled WGS sequence"/>
</dbReference>
<dbReference type="InterPro" id="IPR045231">
    <property type="entry name" value="Yip1/4-like"/>
</dbReference>
<evidence type="ECO:0000259" key="11">
    <source>
        <dbReference type="Pfam" id="PF04893"/>
    </source>
</evidence>
<comment type="caution">
    <text evidence="14">The sequence shown here is derived from an EMBL/GenBank/DDBJ whole genome shotgun (WGS) entry which is preliminary data.</text>
</comment>
<dbReference type="GO" id="GO:0005802">
    <property type="term" value="C:trans-Golgi network"/>
    <property type="evidence" value="ECO:0007669"/>
    <property type="project" value="TreeGrafter"/>
</dbReference>
<evidence type="ECO:0000256" key="3">
    <source>
        <dbReference type="ARBA" id="ARBA00022692"/>
    </source>
</evidence>
<keyword evidence="6 9" id="KW-0472">Membrane</keyword>
<feature type="transmembrane region" description="Helical" evidence="9">
    <location>
        <begin position="215"/>
        <end position="237"/>
    </location>
</feature>
<protein>
    <recommendedName>
        <fullName evidence="9">Protein YIPF</fullName>
    </recommendedName>
</protein>
<keyword evidence="4 9" id="KW-1133">Transmembrane helix</keyword>
<evidence type="ECO:0000256" key="1">
    <source>
        <dbReference type="ARBA" id="ARBA00004653"/>
    </source>
</evidence>
<dbReference type="OrthoDB" id="411251at2759"/>
<proteinExistence type="inferred from homology"/>
<evidence type="ECO:0000313" key="17">
    <source>
        <dbReference type="EMBL" id="CAF3940900.1"/>
    </source>
</evidence>
<comment type="similarity">
    <text evidence="2 9">Belongs to the YIP1 family.</text>
</comment>
<evidence type="ECO:0000256" key="9">
    <source>
        <dbReference type="RuleBase" id="RU361264"/>
    </source>
</evidence>
<evidence type="ECO:0000256" key="8">
    <source>
        <dbReference type="ARBA" id="ARBA00037720"/>
    </source>
</evidence>
<feature type="region of interest" description="Disordered" evidence="10">
    <location>
        <begin position="1"/>
        <end position="24"/>
    </location>
</feature>
<comment type="function">
    <text evidence="8">Involved in the maintenance of the Golgi structure.</text>
</comment>
<feature type="transmembrane region" description="Helical" evidence="9">
    <location>
        <begin position="188"/>
        <end position="209"/>
    </location>
</feature>
<name>A0A815IG02_9BILA</name>
<dbReference type="GO" id="GO:0000139">
    <property type="term" value="C:Golgi membrane"/>
    <property type="evidence" value="ECO:0007669"/>
    <property type="project" value="UniProtKB-SubCell"/>
</dbReference>
<evidence type="ECO:0000256" key="2">
    <source>
        <dbReference type="ARBA" id="ARBA00010596"/>
    </source>
</evidence>
<dbReference type="EMBL" id="CAJOAX010004712">
    <property type="protein sequence ID" value="CAF3917908.1"/>
    <property type="molecule type" value="Genomic_DNA"/>
</dbReference>
<keyword evidence="5" id="KW-0333">Golgi apparatus</keyword>
<dbReference type="Proteomes" id="UP000663882">
    <property type="component" value="Unassembled WGS sequence"/>
</dbReference>
<dbReference type="Proteomes" id="UP000663870">
    <property type="component" value="Unassembled WGS sequence"/>
</dbReference>
<evidence type="ECO:0000313" key="15">
    <source>
        <dbReference type="EMBL" id="CAF1553821.1"/>
    </source>
</evidence>
<feature type="domain" description="Yip1" evidence="11">
    <location>
        <begin position="117"/>
        <end position="260"/>
    </location>
</feature>
<feature type="transmembrane region" description="Helical" evidence="9">
    <location>
        <begin position="246"/>
        <end position="264"/>
    </location>
</feature>
<evidence type="ECO:0000313" key="13">
    <source>
        <dbReference type="EMBL" id="CAF1298109.1"/>
    </source>
</evidence>
<gene>
    <name evidence="17" type="ORF">JBS370_LOCUS22991</name>
    <name evidence="15" type="ORF">JXQ802_LOCUS43837</name>
    <name evidence="16" type="ORF">OTI717_LOCUS24662</name>
    <name evidence="12" type="ORF">PYM288_LOCUS28555</name>
    <name evidence="13" type="ORF">RFH988_LOCUS29573</name>
    <name evidence="14" type="ORF">ZHD862_LOCUS31448</name>
</gene>
<evidence type="ECO:0000256" key="7">
    <source>
        <dbReference type="ARBA" id="ARBA00024188"/>
    </source>
</evidence>
<organism evidence="14 18">
    <name type="scientific">Rotaria sordida</name>
    <dbReference type="NCBI Taxonomy" id="392033"/>
    <lineage>
        <taxon>Eukaryota</taxon>
        <taxon>Metazoa</taxon>
        <taxon>Spiralia</taxon>
        <taxon>Gnathifera</taxon>
        <taxon>Rotifera</taxon>
        <taxon>Eurotatoria</taxon>
        <taxon>Bdelloidea</taxon>
        <taxon>Philodinida</taxon>
        <taxon>Philodinidae</taxon>
        <taxon>Rotaria</taxon>
    </lineage>
</organism>
<dbReference type="GO" id="GO:0048280">
    <property type="term" value="P:vesicle fusion with Golgi apparatus"/>
    <property type="evidence" value="ECO:0007669"/>
    <property type="project" value="TreeGrafter"/>
</dbReference>
<evidence type="ECO:0000313" key="18">
    <source>
        <dbReference type="Proteomes" id="UP000663864"/>
    </source>
</evidence>
<evidence type="ECO:0000256" key="4">
    <source>
        <dbReference type="ARBA" id="ARBA00022989"/>
    </source>
</evidence>
<reference evidence="14" key="1">
    <citation type="submission" date="2021-02" db="EMBL/GenBank/DDBJ databases">
        <authorList>
            <person name="Nowell W R."/>
        </authorList>
    </citation>
    <scope>NUCLEOTIDE SEQUENCE</scope>
</reference>
<evidence type="ECO:0000313" key="19">
    <source>
        <dbReference type="Proteomes" id="UP000663870"/>
    </source>
</evidence>
<dbReference type="Proteomes" id="UP000663823">
    <property type="component" value="Unassembled WGS sequence"/>
</dbReference>
<evidence type="ECO:0000313" key="14">
    <source>
        <dbReference type="EMBL" id="CAF1368220.1"/>
    </source>
</evidence>
<dbReference type="Pfam" id="PF04893">
    <property type="entry name" value="Yip1"/>
    <property type="match status" value="1"/>
</dbReference>
<dbReference type="PANTHER" id="PTHR21236:SF7">
    <property type="entry name" value="PROTEIN YIPF4"/>
    <property type="match status" value="1"/>
</dbReference>
<keyword evidence="3 9" id="KW-0812">Transmembrane</keyword>